<reference evidence="3 4" key="1">
    <citation type="submission" date="2019-10" db="EMBL/GenBank/DDBJ databases">
        <authorList>
            <person name="Palmer J.M."/>
        </authorList>
    </citation>
    <scope>NUCLEOTIDE SEQUENCE [LARGE SCALE GENOMIC DNA]</scope>
    <source>
        <strain evidence="3 4">TWF696</strain>
    </source>
</reference>
<keyword evidence="2" id="KW-0472">Membrane</keyword>
<feature type="transmembrane region" description="Helical" evidence="2">
    <location>
        <begin position="115"/>
        <end position="134"/>
    </location>
</feature>
<accession>A0AAV9UI91</accession>
<evidence type="ECO:0000313" key="3">
    <source>
        <dbReference type="EMBL" id="KAK6340972.1"/>
    </source>
</evidence>
<proteinExistence type="predicted"/>
<feature type="transmembrane region" description="Helical" evidence="2">
    <location>
        <begin position="91"/>
        <end position="109"/>
    </location>
</feature>
<organism evidence="3 4">
    <name type="scientific">Orbilia brochopaga</name>
    <dbReference type="NCBI Taxonomy" id="3140254"/>
    <lineage>
        <taxon>Eukaryota</taxon>
        <taxon>Fungi</taxon>
        <taxon>Dikarya</taxon>
        <taxon>Ascomycota</taxon>
        <taxon>Pezizomycotina</taxon>
        <taxon>Orbiliomycetes</taxon>
        <taxon>Orbiliales</taxon>
        <taxon>Orbiliaceae</taxon>
        <taxon>Orbilia</taxon>
    </lineage>
</organism>
<feature type="transmembrane region" description="Helical" evidence="2">
    <location>
        <begin position="146"/>
        <end position="164"/>
    </location>
</feature>
<gene>
    <name evidence="3" type="ORF">TWF696_009285</name>
</gene>
<feature type="region of interest" description="Disordered" evidence="1">
    <location>
        <begin position="1"/>
        <end position="42"/>
    </location>
</feature>
<dbReference type="AlphaFoldDB" id="A0AAV9UI91"/>
<name>A0AAV9UI91_9PEZI</name>
<evidence type="ECO:0000313" key="4">
    <source>
        <dbReference type="Proteomes" id="UP001375240"/>
    </source>
</evidence>
<dbReference type="Proteomes" id="UP001375240">
    <property type="component" value="Unassembled WGS sequence"/>
</dbReference>
<keyword evidence="2" id="KW-0812">Transmembrane</keyword>
<keyword evidence="4" id="KW-1185">Reference proteome</keyword>
<keyword evidence="2" id="KW-1133">Transmembrane helix</keyword>
<protein>
    <submittedName>
        <fullName evidence="3">Uncharacterized protein</fullName>
    </submittedName>
</protein>
<sequence>MSSTTMAASADTNMSTSSKSSPPEANLKTNVPSDQSKSAQENQSNKKNLWTFSRLNIEIILPLLCFAYLCARGDAPIDRVLGRVPYIMGQFLALVAEVYISVFAFSAAFDFFMTTTGYLFGYLTLIPGVGGVVGRTKGKVDAIFKTNIPTWCVFGLVCMAVWSGL</sequence>
<dbReference type="EMBL" id="JAVHNQ010000008">
    <property type="protein sequence ID" value="KAK6340972.1"/>
    <property type="molecule type" value="Genomic_DNA"/>
</dbReference>
<evidence type="ECO:0000256" key="1">
    <source>
        <dbReference type="SAM" id="MobiDB-lite"/>
    </source>
</evidence>
<comment type="caution">
    <text evidence="3">The sequence shown here is derived from an EMBL/GenBank/DDBJ whole genome shotgun (WGS) entry which is preliminary data.</text>
</comment>
<evidence type="ECO:0000256" key="2">
    <source>
        <dbReference type="SAM" id="Phobius"/>
    </source>
</evidence>